<sequence>MPRKFRKAIIYMMIGIMFLGAVLSGVAYF</sequence>
<accession>A0A9Q4B1I1</accession>
<organism evidence="2 3">
    <name type="scientific">Salipaludibacillus agaradhaerens</name>
    <name type="common">Bacillus agaradhaerens</name>
    <dbReference type="NCBI Taxonomy" id="76935"/>
    <lineage>
        <taxon>Bacteria</taxon>
        <taxon>Bacillati</taxon>
        <taxon>Bacillota</taxon>
        <taxon>Bacilli</taxon>
        <taxon>Bacillales</taxon>
        <taxon>Bacillaceae</taxon>
    </lineage>
</organism>
<dbReference type="AlphaFoldDB" id="A0A9Q4B1I1"/>
<dbReference type="InterPro" id="IPR049722">
    <property type="entry name" value="Prli42-like"/>
</dbReference>
<keyword evidence="1" id="KW-0472">Membrane</keyword>
<keyword evidence="3" id="KW-1185">Reference proteome</keyword>
<evidence type="ECO:0000313" key="2">
    <source>
        <dbReference type="EMBL" id="MCR6096638.1"/>
    </source>
</evidence>
<evidence type="ECO:0000313" key="3">
    <source>
        <dbReference type="Proteomes" id="UP001057753"/>
    </source>
</evidence>
<gene>
    <name evidence="2" type="primary">prli42</name>
    <name evidence="2" type="ORF">HXA33_08720</name>
</gene>
<dbReference type="EMBL" id="JABXYM010000001">
    <property type="protein sequence ID" value="MCR6096638.1"/>
    <property type="molecule type" value="Genomic_DNA"/>
</dbReference>
<reference evidence="2" key="1">
    <citation type="submission" date="2020-06" db="EMBL/GenBank/DDBJ databases">
        <title>Insight into the genomes of haloalkaliphilic bacilli from Kenyan soda lakes.</title>
        <authorList>
            <person name="Mwirichia R."/>
            <person name="Villamizar G.C."/>
            <person name="Poehlein A."/>
            <person name="Mugweru J."/>
            <person name="Kipnyargis A."/>
            <person name="Kiplimo D."/>
            <person name="Orwa P."/>
            <person name="Daniel R."/>
        </authorList>
    </citation>
    <scope>NUCLEOTIDE SEQUENCE</scope>
    <source>
        <strain evidence="2">B1096_S55</strain>
    </source>
</reference>
<keyword evidence="1" id="KW-1133">Transmembrane helix</keyword>
<dbReference type="RefSeq" id="WP_169837537.1">
    <property type="nucleotide sequence ID" value="NZ_JABXYM010000001.1"/>
</dbReference>
<feature type="transmembrane region" description="Helical" evidence="1">
    <location>
        <begin position="9"/>
        <end position="28"/>
    </location>
</feature>
<name>A0A9Q4B1I1_SALAG</name>
<protein>
    <submittedName>
        <fullName evidence="2">Stressosome-associated protein Prli42</fullName>
    </submittedName>
</protein>
<keyword evidence="1" id="KW-0812">Transmembrane</keyword>
<dbReference type="Proteomes" id="UP001057753">
    <property type="component" value="Unassembled WGS sequence"/>
</dbReference>
<evidence type="ECO:0000256" key="1">
    <source>
        <dbReference type="SAM" id="Phobius"/>
    </source>
</evidence>
<dbReference type="NCBIfam" id="NF033880">
    <property type="entry name" value="Prli42"/>
    <property type="match status" value="1"/>
</dbReference>
<proteinExistence type="predicted"/>
<comment type="caution">
    <text evidence="2">The sequence shown here is derived from an EMBL/GenBank/DDBJ whole genome shotgun (WGS) entry which is preliminary data.</text>
</comment>